<evidence type="ECO:0000313" key="1">
    <source>
        <dbReference type="EMBL" id="PHT45315.1"/>
    </source>
</evidence>
<evidence type="ECO:0000313" key="2">
    <source>
        <dbReference type="Proteomes" id="UP000224567"/>
    </source>
</evidence>
<accession>A0A2G2WJ96</accession>
<dbReference type="EMBL" id="MLFT02000006">
    <property type="protein sequence ID" value="PHT45315.1"/>
    <property type="molecule type" value="Genomic_DNA"/>
</dbReference>
<sequence length="72" mass="7880">MHLLQKFQLHLHKNWNGLENAFTGHSKVIIATLSNSLDLQALASADQLPAQNLATLGEIGRPATKSVFSKPF</sequence>
<comment type="caution">
    <text evidence="1">The sequence shown here is derived from an EMBL/GenBank/DDBJ whole genome shotgun (WGS) entry which is preliminary data.</text>
</comment>
<organism evidence="1 2">
    <name type="scientific">Capsicum baccatum</name>
    <name type="common">Peruvian pepper</name>
    <dbReference type="NCBI Taxonomy" id="33114"/>
    <lineage>
        <taxon>Eukaryota</taxon>
        <taxon>Viridiplantae</taxon>
        <taxon>Streptophyta</taxon>
        <taxon>Embryophyta</taxon>
        <taxon>Tracheophyta</taxon>
        <taxon>Spermatophyta</taxon>
        <taxon>Magnoliopsida</taxon>
        <taxon>eudicotyledons</taxon>
        <taxon>Gunneridae</taxon>
        <taxon>Pentapetalae</taxon>
        <taxon>asterids</taxon>
        <taxon>lamiids</taxon>
        <taxon>Solanales</taxon>
        <taxon>Solanaceae</taxon>
        <taxon>Solanoideae</taxon>
        <taxon>Capsiceae</taxon>
        <taxon>Capsicum</taxon>
    </lineage>
</organism>
<protein>
    <submittedName>
        <fullName evidence="1">Uncharacterized protein</fullName>
    </submittedName>
</protein>
<name>A0A2G2WJ96_CAPBA</name>
<gene>
    <name evidence="1" type="ORF">CQW23_14473</name>
</gene>
<proteinExistence type="predicted"/>
<dbReference type="Proteomes" id="UP000224567">
    <property type="component" value="Unassembled WGS sequence"/>
</dbReference>
<reference evidence="2" key="2">
    <citation type="journal article" date="2017" name="J. Anim. Genet.">
        <title>Multiple reference genome sequences of hot pepper reveal the massive evolution of plant disease resistance genes by retroduplication.</title>
        <authorList>
            <person name="Kim S."/>
            <person name="Park J."/>
            <person name="Yeom S.-I."/>
            <person name="Kim Y.-M."/>
            <person name="Seo E."/>
            <person name="Kim K.-T."/>
            <person name="Kim M.-S."/>
            <person name="Lee J.M."/>
            <person name="Cheong K."/>
            <person name="Shin H.-S."/>
            <person name="Kim S.-B."/>
            <person name="Han K."/>
            <person name="Lee J."/>
            <person name="Park M."/>
            <person name="Lee H.-A."/>
            <person name="Lee H.-Y."/>
            <person name="Lee Y."/>
            <person name="Oh S."/>
            <person name="Lee J.H."/>
            <person name="Choi E."/>
            <person name="Choi E."/>
            <person name="Lee S.E."/>
            <person name="Jeon J."/>
            <person name="Kim H."/>
            <person name="Choi G."/>
            <person name="Song H."/>
            <person name="Lee J."/>
            <person name="Lee S.-C."/>
            <person name="Kwon J.-K."/>
            <person name="Lee H.-Y."/>
            <person name="Koo N."/>
            <person name="Hong Y."/>
            <person name="Kim R.W."/>
            <person name="Kang W.-H."/>
            <person name="Huh J.H."/>
            <person name="Kang B.-C."/>
            <person name="Yang T.-J."/>
            <person name="Lee Y.-H."/>
            <person name="Bennetzen J.L."/>
            <person name="Choi D."/>
        </authorList>
    </citation>
    <scope>NUCLEOTIDE SEQUENCE [LARGE SCALE GENOMIC DNA]</scope>
    <source>
        <strain evidence="2">cv. PBC81</strain>
    </source>
</reference>
<keyword evidence="2" id="KW-1185">Reference proteome</keyword>
<reference evidence="1 2" key="1">
    <citation type="journal article" date="2017" name="Genome Biol.">
        <title>New reference genome sequences of hot pepper reveal the massive evolution of plant disease-resistance genes by retroduplication.</title>
        <authorList>
            <person name="Kim S."/>
            <person name="Park J."/>
            <person name="Yeom S.I."/>
            <person name="Kim Y.M."/>
            <person name="Seo E."/>
            <person name="Kim K.T."/>
            <person name="Kim M.S."/>
            <person name="Lee J.M."/>
            <person name="Cheong K."/>
            <person name="Shin H.S."/>
            <person name="Kim S.B."/>
            <person name="Han K."/>
            <person name="Lee J."/>
            <person name="Park M."/>
            <person name="Lee H.A."/>
            <person name="Lee H.Y."/>
            <person name="Lee Y."/>
            <person name="Oh S."/>
            <person name="Lee J.H."/>
            <person name="Choi E."/>
            <person name="Choi E."/>
            <person name="Lee S.E."/>
            <person name="Jeon J."/>
            <person name="Kim H."/>
            <person name="Choi G."/>
            <person name="Song H."/>
            <person name="Lee J."/>
            <person name="Lee S.C."/>
            <person name="Kwon J.K."/>
            <person name="Lee H.Y."/>
            <person name="Koo N."/>
            <person name="Hong Y."/>
            <person name="Kim R.W."/>
            <person name="Kang W.H."/>
            <person name="Huh J.H."/>
            <person name="Kang B.C."/>
            <person name="Yang T.J."/>
            <person name="Lee Y.H."/>
            <person name="Bennetzen J.L."/>
            <person name="Choi D."/>
        </authorList>
    </citation>
    <scope>NUCLEOTIDE SEQUENCE [LARGE SCALE GENOMIC DNA]</scope>
    <source>
        <strain evidence="2">cv. PBC81</strain>
    </source>
</reference>
<dbReference type="AlphaFoldDB" id="A0A2G2WJ96"/>